<gene>
    <name evidence="1" type="ORF">Cboi01_000504800</name>
</gene>
<sequence length="523" mass="58351">MNETTDYNLKGVSTAERFLADGSKVLNNLNKLNLHMVADNSYTDSDSYTSDEENYSAIPSNIGYQNSILDENSIVSLNDTHNNINNENNNNSRIVNERTVEAYMKDADALVQNIRQNMNANNKNININNNNNNNNNNDNNNNSNNNNNETDVDAYTAYTSSDDDNDDNDDSDIINEQEDVSGLGISSTQESGIINSPNGTRNYTIEYSDDDYSNDIDDGVNEFNGSPSPSPSVTANVTVSLEALKENLKLGSAQKMDIKDLKLSSPKSKNISSLILDQMNSTLQDDLNEELNSNRNKPKLIQSSQSSSINLSIESEEVSSHPGMKFIPGYQYKDTVYDKNLKKFVKTDNKTSNELKDSPNNNHSKTNTNINNSDLQKVNTTEKDDMLEALNQITDVNDTTRSVVEKHSSILKKPKNVTRRESPPEVSFFLPSNHKDSFGKELENQENESYYSKATNKIKRNIQQDSMDTSFEDSDETSFRKGNGSIDNTRVLSDVKVADITNLDVSFSESRKALVSALTNIKP</sequence>
<reference evidence="1" key="1">
    <citation type="submission" date="2023-04" db="EMBL/GenBank/DDBJ databases">
        <title>Candida boidinii NBRC 1967.</title>
        <authorList>
            <person name="Ichikawa N."/>
            <person name="Sato H."/>
            <person name="Tonouchi N."/>
        </authorList>
    </citation>
    <scope>NUCLEOTIDE SEQUENCE</scope>
    <source>
        <strain evidence="1">NBRC 1967</strain>
    </source>
</reference>
<proteinExistence type="predicted"/>
<name>A0ACB5U0D5_CANBO</name>
<keyword evidence="2" id="KW-1185">Reference proteome</keyword>
<evidence type="ECO:0000313" key="2">
    <source>
        <dbReference type="Proteomes" id="UP001165101"/>
    </source>
</evidence>
<organism evidence="1 2">
    <name type="scientific">Candida boidinii</name>
    <name type="common">Yeast</name>
    <dbReference type="NCBI Taxonomy" id="5477"/>
    <lineage>
        <taxon>Eukaryota</taxon>
        <taxon>Fungi</taxon>
        <taxon>Dikarya</taxon>
        <taxon>Ascomycota</taxon>
        <taxon>Saccharomycotina</taxon>
        <taxon>Pichiomycetes</taxon>
        <taxon>Pichiales</taxon>
        <taxon>Pichiaceae</taxon>
        <taxon>Ogataea</taxon>
        <taxon>Ogataea/Candida clade</taxon>
    </lineage>
</organism>
<dbReference type="Proteomes" id="UP001165101">
    <property type="component" value="Unassembled WGS sequence"/>
</dbReference>
<accession>A0ACB5U0D5</accession>
<comment type="caution">
    <text evidence="1">The sequence shown here is derived from an EMBL/GenBank/DDBJ whole genome shotgun (WGS) entry which is preliminary data.</text>
</comment>
<dbReference type="EMBL" id="BSXV01003639">
    <property type="protein sequence ID" value="GME98717.1"/>
    <property type="molecule type" value="Genomic_DNA"/>
</dbReference>
<protein>
    <submittedName>
        <fullName evidence="1">Unnamed protein product</fullName>
    </submittedName>
</protein>
<evidence type="ECO:0000313" key="1">
    <source>
        <dbReference type="EMBL" id="GME98717.1"/>
    </source>
</evidence>